<evidence type="ECO:0000313" key="4">
    <source>
        <dbReference type="EMBL" id="MDV5392529.1"/>
    </source>
</evidence>
<dbReference type="PANTHER" id="PTHR38108">
    <property type="entry name" value="UPF0319 PROTEIN YCCT"/>
    <property type="match status" value="1"/>
</dbReference>
<proteinExistence type="inferred from homology"/>
<comment type="similarity">
    <text evidence="1">Belongs to the UPF0319 family.</text>
</comment>
<dbReference type="AlphaFoldDB" id="A0AAE4TQS1"/>
<feature type="chain" id="PRO_5042205590" evidence="3">
    <location>
        <begin position="29"/>
        <end position="151"/>
    </location>
</feature>
<organism evidence="4 5">
    <name type="scientific">Shewanella xiamenensis</name>
    <dbReference type="NCBI Taxonomy" id="332186"/>
    <lineage>
        <taxon>Bacteria</taxon>
        <taxon>Pseudomonadati</taxon>
        <taxon>Pseudomonadota</taxon>
        <taxon>Gammaproteobacteria</taxon>
        <taxon>Alteromonadales</taxon>
        <taxon>Shewanellaceae</taxon>
        <taxon>Shewanella</taxon>
    </lineage>
</organism>
<sequence length="151" mass="16565">MKTTLFSKIFVGVTFVISTIAISMTASAATLKGTDTLNVVSINGQATKSFKPVQLPEGKVLIEVKYQDLFSYRADDSGTWVKSEPLFFTLDVAPQSNYQISTPTLTSEADAKRFINNPRIQLSVDGATPLPLVLQNHSQLMAEILRNQVAR</sequence>
<keyword evidence="2 3" id="KW-0732">Signal</keyword>
<accession>A0AAE4TQS1</accession>
<reference evidence="4" key="1">
    <citation type="submission" date="2023-05" db="EMBL/GenBank/DDBJ databases">
        <title>Colonisation of extended spectrum b-lactamase- and carbapenemase-producing bacteria on hospital surfaces from low- and middle-income countries.</title>
        <authorList>
            <person name="Nieto-Rosado M."/>
            <person name="Sands K."/>
            <person name="Iregbu K."/>
            <person name="Zahra R."/>
            <person name="Mazarati J.B."/>
            <person name="Mehtar S."/>
            <person name="Barnards-Group B."/>
            <person name="Walsh T.R."/>
        </authorList>
    </citation>
    <scope>NUCLEOTIDE SEQUENCE</scope>
    <source>
        <strain evidence="4">PP-E493</strain>
    </source>
</reference>
<evidence type="ECO:0000256" key="3">
    <source>
        <dbReference type="SAM" id="SignalP"/>
    </source>
</evidence>
<dbReference type="RefSeq" id="WP_047537918.1">
    <property type="nucleotide sequence ID" value="NZ_AP026732.1"/>
</dbReference>
<dbReference type="GeneID" id="75186791"/>
<name>A0AAE4TQS1_9GAMM</name>
<dbReference type="InterPro" id="IPR018635">
    <property type="entry name" value="UPF0319"/>
</dbReference>
<comment type="caution">
    <text evidence="4">The sequence shown here is derived from an EMBL/GenBank/DDBJ whole genome shotgun (WGS) entry which is preliminary data.</text>
</comment>
<gene>
    <name evidence="4" type="ORF">QM089_20250</name>
</gene>
<dbReference type="Proteomes" id="UP001187859">
    <property type="component" value="Unassembled WGS sequence"/>
</dbReference>
<evidence type="ECO:0000256" key="2">
    <source>
        <dbReference type="ARBA" id="ARBA00022729"/>
    </source>
</evidence>
<dbReference type="EMBL" id="JASGOQ010000001">
    <property type="protein sequence ID" value="MDV5392529.1"/>
    <property type="molecule type" value="Genomic_DNA"/>
</dbReference>
<dbReference type="Pfam" id="PF09829">
    <property type="entry name" value="DUF2057"/>
    <property type="match status" value="1"/>
</dbReference>
<dbReference type="PANTHER" id="PTHR38108:SF1">
    <property type="entry name" value="UPF0319 PROTEIN YCCT"/>
    <property type="match status" value="1"/>
</dbReference>
<evidence type="ECO:0000256" key="1">
    <source>
        <dbReference type="ARBA" id="ARBA00008490"/>
    </source>
</evidence>
<protein>
    <submittedName>
        <fullName evidence="4">DUF2057 family protein</fullName>
    </submittedName>
</protein>
<evidence type="ECO:0000313" key="5">
    <source>
        <dbReference type="Proteomes" id="UP001187859"/>
    </source>
</evidence>
<feature type="signal peptide" evidence="3">
    <location>
        <begin position="1"/>
        <end position="28"/>
    </location>
</feature>